<keyword evidence="6 8" id="KW-1133">Transmembrane helix</keyword>
<evidence type="ECO:0000256" key="3">
    <source>
        <dbReference type="ARBA" id="ARBA00022531"/>
    </source>
</evidence>
<organism evidence="10 11">
    <name type="scientific">Stanieria cyanosphaera (strain ATCC 29371 / PCC 7437)</name>
    <dbReference type="NCBI Taxonomy" id="111780"/>
    <lineage>
        <taxon>Bacteria</taxon>
        <taxon>Bacillati</taxon>
        <taxon>Cyanobacteriota</taxon>
        <taxon>Cyanophyceae</taxon>
        <taxon>Pleurocapsales</taxon>
        <taxon>Dermocarpellaceae</taxon>
        <taxon>Stanieria</taxon>
    </lineage>
</organism>
<keyword evidence="2 8" id="KW-0813">Transport</keyword>
<evidence type="ECO:0000256" key="4">
    <source>
        <dbReference type="ARBA" id="ARBA00022692"/>
    </source>
</evidence>
<dbReference type="InterPro" id="IPR012595">
    <property type="entry name" value="PetM_cyt_b6/f_cplx_su7"/>
</dbReference>
<evidence type="ECO:0000256" key="6">
    <source>
        <dbReference type="ARBA" id="ARBA00022989"/>
    </source>
</evidence>
<dbReference type="eggNOG" id="ENOG503031Y">
    <property type="taxonomic scope" value="Bacteria"/>
</dbReference>
<dbReference type="HOGENOM" id="CLU_216743_0_0_3"/>
<dbReference type="KEGG" id="scs:Sta7437_1538"/>
<keyword evidence="11" id="KW-1185">Reference proteome</keyword>
<comment type="subcellular location">
    <subcellularLocation>
        <location evidence="8">Cellular thylakoid membrane</location>
        <topology evidence="8">Single-pass membrane protein</topology>
    </subcellularLocation>
    <subcellularLocation>
        <location evidence="1">Membrane</location>
        <topology evidence="1">Single-pass membrane protein</topology>
    </subcellularLocation>
</comment>
<comment type="function">
    <text evidence="8">Component of the cytochrome b6-f complex, which mediates electron transfer between photosystem II (PSII) and photosystem I (PSI), cyclic electron flow around PSI, and state transitions.</text>
</comment>
<keyword evidence="7 8" id="KW-0472">Membrane</keyword>
<reference evidence="11" key="1">
    <citation type="journal article" date="2013" name="Proc. Natl. Acad. Sci. U.S.A.">
        <title>Improving the coverage of the cyanobacterial phylum using diversity-driven genome sequencing.</title>
        <authorList>
            <person name="Shih P.M."/>
            <person name="Wu D."/>
            <person name="Latifi A."/>
            <person name="Axen S.D."/>
            <person name="Fewer D.P."/>
            <person name="Talla E."/>
            <person name="Calteau A."/>
            <person name="Cai F."/>
            <person name="Tandeau de Marsac N."/>
            <person name="Rippka R."/>
            <person name="Herdman M."/>
            <person name="Sivonen K."/>
            <person name="Coursin T."/>
            <person name="Laurent T."/>
            <person name="Goodwin L."/>
            <person name="Nolan M."/>
            <person name="Davenport K.W."/>
            <person name="Han C.S."/>
            <person name="Rubin E.M."/>
            <person name="Eisen J.A."/>
            <person name="Woyke T."/>
            <person name="Gugger M."/>
            <person name="Kerfeld C.A."/>
        </authorList>
    </citation>
    <scope>NUCLEOTIDE SEQUENCE [LARGE SCALE GENOMIC DNA]</scope>
    <source>
        <strain evidence="11">ATCC 29371 / PCC 7437</strain>
    </source>
</reference>
<keyword evidence="5 8" id="KW-0249">Electron transport</keyword>
<dbReference type="AlphaFoldDB" id="K9XR72"/>
<dbReference type="Pfam" id="PF08041">
    <property type="entry name" value="PetM"/>
    <property type="match status" value="1"/>
</dbReference>
<gene>
    <name evidence="8" type="primary">petM</name>
    <name evidence="10" type="ordered locus">Sta7437_1538</name>
</gene>
<evidence type="ECO:0000256" key="1">
    <source>
        <dbReference type="ARBA" id="ARBA00004167"/>
    </source>
</evidence>
<comment type="similarity">
    <text evidence="8">Belongs to the PetM family.</text>
</comment>
<evidence type="ECO:0000313" key="10">
    <source>
        <dbReference type="EMBL" id="AFZ35105.1"/>
    </source>
</evidence>
<evidence type="ECO:0000256" key="8">
    <source>
        <dbReference type="HAMAP-Rule" id="MF_00396"/>
    </source>
</evidence>
<evidence type="ECO:0000313" key="11">
    <source>
        <dbReference type="Proteomes" id="UP000010473"/>
    </source>
</evidence>
<name>K9XR72_STAC7</name>
<dbReference type="OrthoDB" id="560408at2"/>
<protein>
    <recommendedName>
        <fullName evidence="8">Cytochrome b6-f complex subunit 7</fullName>
    </recommendedName>
    <alternativeName>
        <fullName evidence="8">Cytochrome b6-f complex subunit PetM</fullName>
    </alternativeName>
    <alternativeName>
        <fullName evidence="8">Cytochrome b6-f complex subunit VII</fullName>
    </alternativeName>
</protein>
<evidence type="ECO:0000256" key="2">
    <source>
        <dbReference type="ARBA" id="ARBA00022448"/>
    </source>
</evidence>
<accession>K9XR72</accession>
<dbReference type="GO" id="GO:0009055">
    <property type="term" value="F:electron transfer activity"/>
    <property type="evidence" value="ECO:0007669"/>
    <property type="project" value="UniProtKB-UniRule"/>
</dbReference>
<dbReference type="STRING" id="111780.Sta7437_1538"/>
<dbReference type="GO" id="GO:0031676">
    <property type="term" value="C:plasma membrane-derived thylakoid membrane"/>
    <property type="evidence" value="ECO:0007669"/>
    <property type="project" value="UniProtKB-SubCell"/>
</dbReference>
<dbReference type="HAMAP" id="MF_00396">
    <property type="entry name" value="Cytb6_f_PetM"/>
    <property type="match status" value="1"/>
</dbReference>
<dbReference type="RefSeq" id="WP_015192776.1">
    <property type="nucleotide sequence ID" value="NC_019748.1"/>
</dbReference>
<proteinExistence type="inferred from homology"/>
<evidence type="ECO:0000256" key="5">
    <source>
        <dbReference type="ARBA" id="ARBA00022982"/>
    </source>
</evidence>
<feature type="transmembrane region" description="Helical" evidence="9">
    <location>
        <begin position="6"/>
        <end position="29"/>
    </location>
</feature>
<keyword evidence="4 8" id="KW-0812">Transmembrane</keyword>
<comment type="subunit">
    <text evidence="8">The 4 large subunits of the cytochrome b6-f complex are cytochrome b6, subunit IV (17 kDa polypeptide, PetD), cytochrome f and the Rieske protein, while the 4 small subunits are PetG, PetL, PetM and PetN. The complex functions as a dimer.</text>
</comment>
<dbReference type="PATRIC" id="fig|111780.3.peg.1602"/>
<keyword evidence="3 8" id="KW-0602">Photosynthesis</keyword>
<dbReference type="SUPFAM" id="SSF103441">
    <property type="entry name" value="PetM subunit of the cytochrome b6f complex"/>
    <property type="match status" value="1"/>
</dbReference>
<dbReference type="GO" id="GO:0015979">
    <property type="term" value="P:photosynthesis"/>
    <property type="evidence" value="ECO:0007669"/>
    <property type="project" value="UniProtKB-KW"/>
</dbReference>
<dbReference type="EMBL" id="CP003653">
    <property type="protein sequence ID" value="AFZ35105.1"/>
    <property type="molecule type" value="Genomic_DNA"/>
</dbReference>
<dbReference type="GO" id="GO:0009512">
    <property type="term" value="C:cytochrome b6f complex"/>
    <property type="evidence" value="ECO:0007669"/>
    <property type="project" value="InterPro"/>
</dbReference>
<evidence type="ECO:0000256" key="9">
    <source>
        <dbReference type="SAM" id="Phobius"/>
    </source>
</evidence>
<keyword evidence="8" id="KW-0793">Thylakoid</keyword>
<sequence>MSAESMLFNGAILCIVLILVGLAWGFLLLKIQGGEAE</sequence>
<dbReference type="Proteomes" id="UP000010473">
    <property type="component" value="Chromosome"/>
</dbReference>
<evidence type="ECO:0000256" key="7">
    <source>
        <dbReference type="ARBA" id="ARBA00023136"/>
    </source>
</evidence>